<proteinExistence type="predicted"/>
<reference evidence="1 2" key="1">
    <citation type="journal article" date="2020" name="ISME J.">
        <title>Enrichment and physiological characterization of a novel comammox Nitrospira indicates ammonium inhibition of complete nitrification.</title>
        <authorList>
            <person name="Sakoula D."/>
            <person name="Koch H."/>
            <person name="Frank J."/>
            <person name="Jetten M.S.M."/>
            <person name="van Kessel M.A.H.J."/>
            <person name="Lucker S."/>
        </authorList>
    </citation>
    <scope>NUCLEOTIDE SEQUENCE [LARGE SCALE GENOMIC DNA]</scope>
    <source>
        <strain evidence="1">Comreactor17</strain>
    </source>
</reference>
<dbReference type="NCBIfam" id="TIGR00752">
    <property type="entry name" value="slp"/>
    <property type="match status" value="1"/>
</dbReference>
<dbReference type="InterPro" id="IPR004658">
    <property type="entry name" value="OMP_Slp"/>
</dbReference>
<evidence type="ECO:0000313" key="2">
    <source>
        <dbReference type="Proteomes" id="UP000593737"/>
    </source>
</evidence>
<dbReference type="AlphaFoldDB" id="A0A7S8FH21"/>
<dbReference type="KEGG" id="nkf:Nkreftii_003484"/>
<dbReference type="PROSITE" id="PS51257">
    <property type="entry name" value="PROKAR_LIPOPROTEIN"/>
    <property type="match status" value="1"/>
</dbReference>
<dbReference type="Pfam" id="PF03843">
    <property type="entry name" value="Slp"/>
    <property type="match status" value="1"/>
</dbReference>
<dbReference type="PANTHER" id="PTHR37530">
    <property type="entry name" value="OUTER MEMBRANE PROTEIN SLP"/>
    <property type="match status" value="1"/>
</dbReference>
<gene>
    <name evidence="1" type="ORF">Nkreftii_003484</name>
</gene>
<dbReference type="PIRSF" id="PIRSF004982">
    <property type="entry name" value="SlP"/>
    <property type="match status" value="1"/>
</dbReference>
<accession>A0A7S8FH21</accession>
<protein>
    <recommendedName>
        <fullName evidence="3">Outer membrane lipoprotein Slp</fullName>
    </recommendedName>
</protein>
<dbReference type="Proteomes" id="UP000593737">
    <property type="component" value="Chromosome"/>
</dbReference>
<dbReference type="GO" id="GO:0019867">
    <property type="term" value="C:outer membrane"/>
    <property type="evidence" value="ECO:0007669"/>
    <property type="project" value="InterPro"/>
</dbReference>
<organism evidence="1 2">
    <name type="scientific">Candidatus Nitrospira kreftii</name>
    <dbReference type="NCBI Taxonomy" id="2652173"/>
    <lineage>
        <taxon>Bacteria</taxon>
        <taxon>Pseudomonadati</taxon>
        <taxon>Nitrospirota</taxon>
        <taxon>Nitrospiria</taxon>
        <taxon>Nitrospirales</taxon>
        <taxon>Nitrospiraceae</taxon>
        <taxon>Nitrospira</taxon>
    </lineage>
</organism>
<name>A0A7S8FH21_9BACT</name>
<evidence type="ECO:0000313" key="1">
    <source>
        <dbReference type="EMBL" id="QPD05710.1"/>
    </source>
</evidence>
<dbReference type="PANTHER" id="PTHR37530:SF1">
    <property type="entry name" value="OUTER MEMBRANE PROTEIN SLP"/>
    <property type="match status" value="1"/>
</dbReference>
<dbReference type="EMBL" id="CP047423">
    <property type="protein sequence ID" value="QPD05710.1"/>
    <property type="molecule type" value="Genomic_DNA"/>
</dbReference>
<sequence length="192" mass="21402">MKPLLALCYNYAMEKLLATSLISGLILLSGCAMTDDRADGLPSGTPQISYAEVKATPESYSGQLVTFGGKVLEARRLREGTRIIILQLPLTSSLQPTMDLSRSEGRFVALQKDFLDPATVPPGTFLAVTGALAGTVVMPLDETEYTYPLVHISNLRAWTEEEEVPRIRRPIGPSPYWGPYWSPYWSPWPYYW</sequence>
<evidence type="ECO:0008006" key="3">
    <source>
        <dbReference type="Google" id="ProtNLM"/>
    </source>
</evidence>